<sequence length="236" mass="27127">MQYCQSLKLTQHMQLILANRNYSSWSMRAWLAVRKSGLTFTETLLDLSDYPQFKQDIQSYSPTGLVPCLILKGIPIHDSLAIVETIAEMQPNLWPSDPLIRAKARAVSAEMHSGFVNIRREMPMNIRANKTILLSNQCLKEIERIFTLWQQCLLQKSSDQPWLFGRFSIADAMYAPIVTRFLTYGISAQNSQRQVIDEYMRIVMNDVDVKYWCEQARLEVATMAIADDIGQQQVGE</sequence>
<dbReference type="PANTHER" id="PTHR42673:SF4">
    <property type="entry name" value="MALEYLACETOACETATE ISOMERASE"/>
    <property type="match status" value="1"/>
</dbReference>
<dbReference type="Pfam" id="PF13410">
    <property type="entry name" value="GST_C_2"/>
    <property type="match status" value="1"/>
</dbReference>
<evidence type="ECO:0000313" key="2">
    <source>
        <dbReference type="EMBL" id="AWB67235.1"/>
    </source>
</evidence>
<dbReference type="SUPFAM" id="SSF47616">
    <property type="entry name" value="GST C-terminal domain-like"/>
    <property type="match status" value="1"/>
</dbReference>
<dbReference type="SUPFAM" id="SSF52833">
    <property type="entry name" value="Thioredoxin-like"/>
    <property type="match status" value="1"/>
</dbReference>
<keyword evidence="2" id="KW-0808">Transferase</keyword>
<evidence type="ECO:0000313" key="3">
    <source>
        <dbReference type="Proteomes" id="UP000244441"/>
    </source>
</evidence>
<dbReference type="GO" id="GO:0016034">
    <property type="term" value="F:maleylacetoacetate isomerase activity"/>
    <property type="evidence" value="ECO:0007669"/>
    <property type="project" value="TreeGrafter"/>
</dbReference>
<dbReference type="InterPro" id="IPR036282">
    <property type="entry name" value="Glutathione-S-Trfase_C_sf"/>
</dbReference>
<keyword evidence="3" id="KW-1185">Reference proteome</keyword>
<accession>A0A2S0VSP4</accession>
<name>A0A2S0VSP4_9ALTE</name>
<dbReference type="Gene3D" id="3.40.30.10">
    <property type="entry name" value="Glutaredoxin"/>
    <property type="match status" value="1"/>
</dbReference>
<feature type="domain" description="GST N-terminal" evidence="1">
    <location>
        <begin position="13"/>
        <end position="94"/>
    </location>
</feature>
<reference evidence="2 3" key="1">
    <citation type="submission" date="2018-01" db="EMBL/GenBank/DDBJ databases">
        <title>Genome sequence of a Cantenovulum-like bacteria.</title>
        <authorList>
            <person name="Tan W.R."/>
            <person name="Lau N.-S."/>
            <person name="Go F."/>
            <person name="Amirul A.-A.A."/>
        </authorList>
    </citation>
    <scope>NUCLEOTIDE SEQUENCE [LARGE SCALE GENOMIC DNA]</scope>
    <source>
        <strain evidence="2 3">CCB-QB4</strain>
    </source>
</reference>
<dbReference type="EMBL" id="CP026604">
    <property type="protein sequence ID" value="AWB67235.1"/>
    <property type="molecule type" value="Genomic_DNA"/>
</dbReference>
<dbReference type="CDD" id="cd03194">
    <property type="entry name" value="GST_C_3"/>
    <property type="match status" value="1"/>
</dbReference>
<protein>
    <submittedName>
        <fullName evidence="2">Glutathione S-transferase</fullName>
    </submittedName>
</protein>
<dbReference type="GO" id="GO:0004364">
    <property type="term" value="F:glutathione transferase activity"/>
    <property type="evidence" value="ECO:0007669"/>
    <property type="project" value="TreeGrafter"/>
</dbReference>
<gene>
    <name evidence="2" type="ORF">C2869_12650</name>
</gene>
<organism evidence="2 3">
    <name type="scientific">Saccharobesus litoralis</name>
    <dbReference type="NCBI Taxonomy" id="2172099"/>
    <lineage>
        <taxon>Bacteria</taxon>
        <taxon>Pseudomonadati</taxon>
        <taxon>Pseudomonadota</taxon>
        <taxon>Gammaproteobacteria</taxon>
        <taxon>Alteromonadales</taxon>
        <taxon>Alteromonadaceae</taxon>
        <taxon>Saccharobesus</taxon>
    </lineage>
</organism>
<dbReference type="GO" id="GO:0006559">
    <property type="term" value="P:L-phenylalanine catabolic process"/>
    <property type="evidence" value="ECO:0007669"/>
    <property type="project" value="TreeGrafter"/>
</dbReference>
<dbReference type="InterPro" id="IPR004045">
    <property type="entry name" value="Glutathione_S-Trfase_N"/>
</dbReference>
<dbReference type="PROSITE" id="PS50404">
    <property type="entry name" value="GST_NTER"/>
    <property type="match status" value="1"/>
</dbReference>
<dbReference type="Gene3D" id="1.20.1050.10">
    <property type="match status" value="1"/>
</dbReference>
<dbReference type="KEGG" id="cate:C2869_12650"/>
<dbReference type="PANTHER" id="PTHR42673">
    <property type="entry name" value="MALEYLACETOACETATE ISOMERASE"/>
    <property type="match status" value="1"/>
</dbReference>
<dbReference type="CDD" id="cd03043">
    <property type="entry name" value="GST_N_1"/>
    <property type="match status" value="1"/>
</dbReference>
<dbReference type="AlphaFoldDB" id="A0A2S0VSP4"/>
<proteinExistence type="predicted"/>
<evidence type="ECO:0000259" key="1">
    <source>
        <dbReference type="PROSITE" id="PS50404"/>
    </source>
</evidence>
<dbReference type="Pfam" id="PF13409">
    <property type="entry name" value="GST_N_2"/>
    <property type="match status" value="1"/>
</dbReference>
<dbReference type="GO" id="GO:0006749">
    <property type="term" value="P:glutathione metabolic process"/>
    <property type="evidence" value="ECO:0007669"/>
    <property type="project" value="TreeGrafter"/>
</dbReference>
<dbReference type="InterPro" id="IPR036249">
    <property type="entry name" value="Thioredoxin-like_sf"/>
</dbReference>
<dbReference type="Proteomes" id="UP000244441">
    <property type="component" value="Chromosome"/>
</dbReference>